<dbReference type="HOGENOM" id="CLU_2241802_0_0_1"/>
<dbReference type="EnsemblProtists" id="HpaT808629">
    <property type="protein sequence ID" value="HpaP808629"/>
    <property type="gene ID" value="HpaG808629"/>
</dbReference>
<dbReference type="InParanoid" id="M4BQE0"/>
<evidence type="ECO:0000313" key="3">
    <source>
        <dbReference type="Proteomes" id="UP000011713"/>
    </source>
</evidence>
<dbReference type="InterPro" id="IPR022105">
    <property type="entry name" value="DUF3645"/>
</dbReference>
<dbReference type="VEuPathDB" id="FungiDB:HpaG808629"/>
<reference evidence="3" key="1">
    <citation type="journal article" date="2010" name="Science">
        <title>Signatures of adaptation to obligate biotrophy in the Hyaloperonospora arabidopsidis genome.</title>
        <authorList>
            <person name="Baxter L."/>
            <person name="Tripathy S."/>
            <person name="Ishaque N."/>
            <person name="Boot N."/>
            <person name="Cabral A."/>
            <person name="Kemen E."/>
            <person name="Thines M."/>
            <person name="Ah-Fong A."/>
            <person name="Anderson R."/>
            <person name="Badejoko W."/>
            <person name="Bittner-Eddy P."/>
            <person name="Boore J.L."/>
            <person name="Chibucos M.C."/>
            <person name="Coates M."/>
            <person name="Dehal P."/>
            <person name="Delehaunty K."/>
            <person name="Dong S."/>
            <person name="Downton P."/>
            <person name="Dumas B."/>
            <person name="Fabro G."/>
            <person name="Fronick C."/>
            <person name="Fuerstenberg S.I."/>
            <person name="Fulton L."/>
            <person name="Gaulin E."/>
            <person name="Govers F."/>
            <person name="Hughes L."/>
            <person name="Humphray S."/>
            <person name="Jiang R.H."/>
            <person name="Judelson H."/>
            <person name="Kamoun S."/>
            <person name="Kyung K."/>
            <person name="Meijer H."/>
            <person name="Minx P."/>
            <person name="Morris P."/>
            <person name="Nelson J."/>
            <person name="Phuntumart V."/>
            <person name="Qutob D."/>
            <person name="Rehmany A."/>
            <person name="Rougon-Cardoso A."/>
            <person name="Ryden P."/>
            <person name="Torto-Alalibo T."/>
            <person name="Studholme D."/>
            <person name="Wang Y."/>
            <person name="Win J."/>
            <person name="Wood J."/>
            <person name="Clifton S.W."/>
            <person name="Rogers J."/>
            <person name="Van den Ackerveken G."/>
            <person name="Jones J.D."/>
            <person name="McDowell J.M."/>
            <person name="Beynon J."/>
            <person name="Tyler B.M."/>
        </authorList>
    </citation>
    <scope>NUCLEOTIDE SEQUENCE [LARGE SCALE GENOMIC DNA]</scope>
    <source>
        <strain evidence="3">Emoy2</strain>
    </source>
</reference>
<sequence>MRGLVAFGVLKHCLEKHYRVDFGLPDCGTRQKKIAIPFRAADVLSERSEFSHPDVCIVLTLLGYYHGGLTKEEVRDTFNMLLRLDISEQEHQVSCSQVLTEKCRC</sequence>
<evidence type="ECO:0000313" key="2">
    <source>
        <dbReference type="EnsemblProtists" id="HpaP808629"/>
    </source>
</evidence>
<name>M4BQE0_HYAAE</name>
<accession>M4BQE0</accession>
<proteinExistence type="predicted"/>
<feature type="domain" description="DUF3645" evidence="1">
    <location>
        <begin position="29"/>
        <end position="60"/>
    </location>
</feature>
<dbReference type="Pfam" id="PF12359">
    <property type="entry name" value="DUF3645"/>
    <property type="match status" value="1"/>
</dbReference>
<dbReference type="STRING" id="559515.M4BQE0"/>
<organism evidence="2 3">
    <name type="scientific">Hyaloperonospora arabidopsidis (strain Emoy2)</name>
    <name type="common">Downy mildew agent</name>
    <name type="synonym">Peronospora arabidopsidis</name>
    <dbReference type="NCBI Taxonomy" id="559515"/>
    <lineage>
        <taxon>Eukaryota</taxon>
        <taxon>Sar</taxon>
        <taxon>Stramenopiles</taxon>
        <taxon>Oomycota</taxon>
        <taxon>Peronosporomycetes</taxon>
        <taxon>Peronosporales</taxon>
        <taxon>Peronosporaceae</taxon>
        <taxon>Hyaloperonospora</taxon>
    </lineage>
</organism>
<evidence type="ECO:0000259" key="1">
    <source>
        <dbReference type="Pfam" id="PF12359"/>
    </source>
</evidence>
<dbReference type="Proteomes" id="UP000011713">
    <property type="component" value="Unassembled WGS sequence"/>
</dbReference>
<keyword evidence="3" id="KW-1185">Reference proteome</keyword>
<protein>
    <recommendedName>
        <fullName evidence="1">DUF3645 domain-containing protein</fullName>
    </recommendedName>
</protein>
<reference evidence="2" key="2">
    <citation type="submission" date="2015-06" db="UniProtKB">
        <authorList>
            <consortium name="EnsemblProtists"/>
        </authorList>
    </citation>
    <scope>IDENTIFICATION</scope>
    <source>
        <strain evidence="2">Emoy2</strain>
    </source>
</reference>
<dbReference type="EMBL" id="JH598563">
    <property type="status" value="NOT_ANNOTATED_CDS"/>
    <property type="molecule type" value="Genomic_DNA"/>
</dbReference>
<dbReference type="AlphaFoldDB" id="M4BQE0"/>